<keyword evidence="11" id="KW-0739">Sodium transport</keyword>
<keyword evidence="9" id="KW-0406">Ion transport</keyword>
<evidence type="ECO:0000256" key="3">
    <source>
        <dbReference type="ARBA" id="ARBA00022448"/>
    </source>
</evidence>
<comment type="caution">
    <text evidence="16">The sequence shown here is derived from an EMBL/GenBank/DDBJ whole genome shotgun (WGS) entry which is preliminary data.</text>
</comment>
<dbReference type="CDD" id="cd11477">
    <property type="entry name" value="SLC5sbd_u1"/>
    <property type="match status" value="1"/>
</dbReference>
<evidence type="ECO:0000256" key="6">
    <source>
        <dbReference type="ARBA" id="ARBA00022847"/>
    </source>
</evidence>
<organism evidence="16 17">
    <name type="scientific">Erwinia typographi</name>
    <dbReference type="NCBI Taxonomy" id="371042"/>
    <lineage>
        <taxon>Bacteria</taxon>
        <taxon>Pseudomonadati</taxon>
        <taxon>Pseudomonadota</taxon>
        <taxon>Gammaproteobacteria</taxon>
        <taxon>Enterobacterales</taxon>
        <taxon>Erwiniaceae</taxon>
        <taxon>Erwinia</taxon>
    </lineage>
</organism>
<evidence type="ECO:0000256" key="14">
    <source>
        <dbReference type="SAM" id="MobiDB-lite"/>
    </source>
</evidence>
<dbReference type="GO" id="GO:0006814">
    <property type="term" value="P:sodium ion transport"/>
    <property type="evidence" value="ECO:0007669"/>
    <property type="project" value="UniProtKB-KW"/>
</dbReference>
<dbReference type="InterPro" id="IPR001734">
    <property type="entry name" value="Na/solute_symporter"/>
</dbReference>
<keyword evidence="4" id="KW-1003">Cell membrane</keyword>
<evidence type="ECO:0000256" key="2">
    <source>
        <dbReference type="ARBA" id="ARBA00006434"/>
    </source>
</evidence>
<evidence type="ECO:0000256" key="8">
    <source>
        <dbReference type="ARBA" id="ARBA00023053"/>
    </source>
</evidence>
<feature type="transmembrane region" description="Helical" evidence="15">
    <location>
        <begin position="364"/>
        <end position="384"/>
    </location>
</feature>
<dbReference type="EMBL" id="JRUQ01000051">
    <property type="protein sequence ID" value="KGT90292.1"/>
    <property type="molecule type" value="Genomic_DNA"/>
</dbReference>
<keyword evidence="3" id="KW-0813">Transport</keyword>
<dbReference type="RefSeq" id="WP_034895939.1">
    <property type="nucleotide sequence ID" value="NZ_JRUQ01000051.1"/>
</dbReference>
<accession>A0A0A3YTY0</accession>
<proteinExistence type="inferred from homology"/>
<keyword evidence="6" id="KW-0769">Symport</keyword>
<dbReference type="GO" id="GO:0005886">
    <property type="term" value="C:plasma membrane"/>
    <property type="evidence" value="ECO:0007669"/>
    <property type="project" value="UniProtKB-SubCell"/>
</dbReference>
<dbReference type="InterPro" id="IPR038377">
    <property type="entry name" value="Na/Glc_symporter_sf"/>
</dbReference>
<name>A0A0A3YTY0_9GAMM</name>
<gene>
    <name evidence="16" type="ORF">NG99_17985</name>
</gene>
<feature type="transmembrane region" description="Helical" evidence="15">
    <location>
        <begin position="129"/>
        <end position="150"/>
    </location>
</feature>
<dbReference type="STRING" id="371042.NG99_17985"/>
<feature type="transmembrane region" description="Helical" evidence="15">
    <location>
        <begin position="227"/>
        <end position="247"/>
    </location>
</feature>
<evidence type="ECO:0000256" key="1">
    <source>
        <dbReference type="ARBA" id="ARBA00004651"/>
    </source>
</evidence>
<feature type="transmembrane region" description="Helical" evidence="15">
    <location>
        <begin position="308"/>
        <end position="326"/>
    </location>
</feature>
<keyword evidence="7 15" id="KW-1133">Transmembrane helix</keyword>
<evidence type="ECO:0000256" key="7">
    <source>
        <dbReference type="ARBA" id="ARBA00022989"/>
    </source>
</evidence>
<keyword evidence="5 15" id="KW-0812">Transmembrane</keyword>
<feature type="transmembrane region" description="Helical" evidence="15">
    <location>
        <begin position="390"/>
        <end position="411"/>
    </location>
</feature>
<feature type="transmembrane region" description="Helical" evidence="15">
    <location>
        <begin position="43"/>
        <end position="67"/>
    </location>
</feature>
<comment type="catalytic activity">
    <reaction evidence="12">
        <text>L-proline(in) + Na(+)(in) = L-proline(out) + Na(+)(out)</text>
        <dbReference type="Rhea" id="RHEA:28967"/>
        <dbReference type="ChEBI" id="CHEBI:29101"/>
        <dbReference type="ChEBI" id="CHEBI:60039"/>
    </reaction>
</comment>
<evidence type="ECO:0000256" key="13">
    <source>
        <dbReference type="RuleBase" id="RU362091"/>
    </source>
</evidence>
<evidence type="ECO:0000313" key="16">
    <source>
        <dbReference type="EMBL" id="KGT90292.1"/>
    </source>
</evidence>
<dbReference type="Gene3D" id="1.20.1730.10">
    <property type="entry name" value="Sodium/glucose cotransporter"/>
    <property type="match status" value="1"/>
</dbReference>
<keyword evidence="10 15" id="KW-0472">Membrane</keyword>
<evidence type="ECO:0000256" key="9">
    <source>
        <dbReference type="ARBA" id="ARBA00023065"/>
    </source>
</evidence>
<comment type="similarity">
    <text evidence="2 13">Belongs to the sodium:solute symporter (SSF) (TC 2.A.21) family.</text>
</comment>
<feature type="transmembrane region" description="Helical" evidence="15">
    <location>
        <begin position="423"/>
        <end position="443"/>
    </location>
</feature>
<evidence type="ECO:0000256" key="5">
    <source>
        <dbReference type="ARBA" id="ARBA00022692"/>
    </source>
</evidence>
<dbReference type="InterPro" id="IPR050277">
    <property type="entry name" value="Sodium:Solute_Symporter"/>
</dbReference>
<dbReference type="GO" id="GO:0015293">
    <property type="term" value="F:symporter activity"/>
    <property type="evidence" value="ECO:0007669"/>
    <property type="project" value="UniProtKB-KW"/>
</dbReference>
<protein>
    <submittedName>
        <fullName evidence="16">Na+:solute symporter</fullName>
    </submittedName>
</protein>
<comment type="subcellular location">
    <subcellularLocation>
        <location evidence="1">Cell membrane</location>
        <topology evidence="1">Multi-pass membrane protein</topology>
    </subcellularLocation>
</comment>
<reference evidence="16 17" key="1">
    <citation type="submission" date="2014-10" db="EMBL/GenBank/DDBJ databases">
        <title>Genome sequence of Erwinia typographi M043b.</title>
        <authorList>
            <person name="Chan K.-G."/>
            <person name="Tan W.-S."/>
        </authorList>
    </citation>
    <scope>NUCLEOTIDE SEQUENCE [LARGE SCALE GENOMIC DNA]</scope>
    <source>
        <strain evidence="16 17">M043b</strain>
    </source>
</reference>
<keyword evidence="8" id="KW-0915">Sodium</keyword>
<feature type="region of interest" description="Disordered" evidence="14">
    <location>
        <begin position="487"/>
        <end position="509"/>
    </location>
</feature>
<dbReference type="PANTHER" id="PTHR48086">
    <property type="entry name" value="SODIUM/PROLINE SYMPORTER-RELATED"/>
    <property type="match status" value="1"/>
</dbReference>
<keyword evidence="17" id="KW-1185">Reference proteome</keyword>
<feature type="transmembrane region" description="Helical" evidence="15">
    <location>
        <begin position="6"/>
        <end position="23"/>
    </location>
</feature>
<evidence type="ECO:0000256" key="10">
    <source>
        <dbReference type="ARBA" id="ARBA00023136"/>
    </source>
</evidence>
<dbReference type="Proteomes" id="UP000030351">
    <property type="component" value="Unassembled WGS sequence"/>
</dbReference>
<dbReference type="AlphaFoldDB" id="A0A0A3YTY0"/>
<evidence type="ECO:0000256" key="15">
    <source>
        <dbReference type="SAM" id="Phobius"/>
    </source>
</evidence>
<feature type="transmembrane region" description="Helical" evidence="15">
    <location>
        <begin position="186"/>
        <end position="207"/>
    </location>
</feature>
<dbReference type="eggNOG" id="COG0591">
    <property type="taxonomic scope" value="Bacteria"/>
</dbReference>
<evidence type="ECO:0000313" key="17">
    <source>
        <dbReference type="Proteomes" id="UP000030351"/>
    </source>
</evidence>
<dbReference type="OrthoDB" id="9803348at2"/>
<sequence>MNALDYSVMALYAVMIVCITFWAMRRIGSTKDFFAAGGKMPWWLSGVSHHMSGYSAAVFVAYAAVAYKVGITIYFWWAFPIAIAVLLGAVIFAPRWARLRIHLNIESPMEYLATRYNVPTQQVLAWSGVLLKVFDVGAKWAAIAIIINVFTGFDPLMGILISGGLSLFYSVMGGLWADACNDFGQFVVQFVAAIVMVGAVAMHLGGIDNLLTIWDRLPPGHTTIVQEPYSLGFILAYFVIYTLSYNGGTWNLAQRFIASPGGKEARKAALLSAALYLIWPLVLFYPMWAAPLLYPDLADPSRSYSMMAMELLPNGLIGLVLVAMFTHTLSMTSSDANAITAVVTRDILPVLLPKRFSQRTPSLLAARITTTLFILLTLVIAINAGRFGGVLSLLIVWFGGLVGPISIPMLLGLLPWFRKSGSAAAISSWALGVSVFFVVKFLLPDVSTAVVVASPVLTALAIYVIVGWLRRSPVDPEIDRLLNALNQDGPEPEGAAQSQPVYQNNAKQP</sequence>
<feature type="transmembrane region" description="Helical" evidence="15">
    <location>
        <begin position="73"/>
        <end position="93"/>
    </location>
</feature>
<evidence type="ECO:0000256" key="11">
    <source>
        <dbReference type="ARBA" id="ARBA00023201"/>
    </source>
</evidence>
<dbReference type="PROSITE" id="PS50283">
    <property type="entry name" value="NA_SOLUT_SYMP_3"/>
    <property type="match status" value="1"/>
</dbReference>
<evidence type="ECO:0000256" key="4">
    <source>
        <dbReference type="ARBA" id="ARBA00022475"/>
    </source>
</evidence>
<dbReference type="Pfam" id="PF00474">
    <property type="entry name" value="SSF"/>
    <property type="match status" value="1"/>
</dbReference>
<feature type="transmembrane region" description="Helical" evidence="15">
    <location>
        <begin position="268"/>
        <end position="288"/>
    </location>
</feature>
<evidence type="ECO:0000256" key="12">
    <source>
        <dbReference type="ARBA" id="ARBA00033708"/>
    </source>
</evidence>
<feature type="transmembrane region" description="Helical" evidence="15">
    <location>
        <begin position="156"/>
        <end position="177"/>
    </location>
</feature>
<dbReference type="PANTHER" id="PTHR48086:SF3">
    <property type="entry name" value="SODIUM_PROLINE SYMPORTER"/>
    <property type="match status" value="1"/>
</dbReference>
<feature type="transmembrane region" description="Helical" evidence="15">
    <location>
        <begin position="449"/>
        <end position="469"/>
    </location>
</feature>
<feature type="compositionally biased region" description="Polar residues" evidence="14">
    <location>
        <begin position="496"/>
        <end position="509"/>
    </location>
</feature>